<accession>A0A0P0XEI9</accession>
<reference evidence="7 8" key="2">
    <citation type="journal article" date="2013" name="Plant Cell Physiol.">
        <title>Rice Annotation Project Database (RAP-DB): an integrative and interactive database for rice genomics.</title>
        <authorList>
            <person name="Sakai H."/>
            <person name="Lee S.S."/>
            <person name="Tanaka T."/>
            <person name="Numa H."/>
            <person name="Kim J."/>
            <person name="Kawahara Y."/>
            <person name="Wakimoto H."/>
            <person name="Yang C.C."/>
            <person name="Iwamoto M."/>
            <person name="Abe T."/>
            <person name="Yamada Y."/>
            <person name="Muto A."/>
            <person name="Inokuchi H."/>
            <person name="Ikemura T."/>
            <person name="Matsumoto T."/>
            <person name="Sasaki T."/>
            <person name="Itoh T."/>
        </authorList>
    </citation>
    <scope>NUCLEOTIDE SEQUENCE [LARGE SCALE GENOMIC DNA]</scope>
    <source>
        <strain evidence="8">cv. Nipponbare</strain>
    </source>
</reference>
<feature type="region of interest" description="Disordered" evidence="5">
    <location>
        <begin position="878"/>
        <end position="933"/>
    </location>
</feature>
<keyword evidence="2 4" id="KW-0863">Zinc-finger</keyword>
<evidence type="ECO:0000256" key="5">
    <source>
        <dbReference type="SAM" id="MobiDB-lite"/>
    </source>
</evidence>
<dbReference type="Pfam" id="PF04434">
    <property type="entry name" value="SWIM"/>
    <property type="match status" value="1"/>
</dbReference>
<feature type="domain" description="SWIM-type" evidence="6">
    <location>
        <begin position="751"/>
        <end position="783"/>
    </location>
</feature>
<dbReference type="STRING" id="39947.A0A0P0XEI9"/>
<dbReference type="Proteomes" id="UP000059680">
    <property type="component" value="Chromosome 8"/>
</dbReference>
<proteinExistence type="predicted"/>
<evidence type="ECO:0000256" key="2">
    <source>
        <dbReference type="ARBA" id="ARBA00022771"/>
    </source>
</evidence>
<dbReference type="eggNOG" id="ENOG502QV8R">
    <property type="taxonomic scope" value="Eukaryota"/>
</dbReference>
<dbReference type="FunCoup" id="A0A0P0XEI9">
    <property type="interactions" value="1"/>
</dbReference>
<dbReference type="Gramene" id="Os08t0326300-01">
    <property type="protein sequence ID" value="Os08t0326300-01"/>
    <property type="gene ID" value="Os08g0326300"/>
</dbReference>
<dbReference type="InParanoid" id="A0A0P0XEI9"/>
<organism evidence="7 8">
    <name type="scientific">Oryza sativa subsp. japonica</name>
    <name type="common">Rice</name>
    <dbReference type="NCBI Taxonomy" id="39947"/>
    <lineage>
        <taxon>Eukaryota</taxon>
        <taxon>Viridiplantae</taxon>
        <taxon>Streptophyta</taxon>
        <taxon>Embryophyta</taxon>
        <taxon>Tracheophyta</taxon>
        <taxon>Spermatophyta</taxon>
        <taxon>Magnoliopsida</taxon>
        <taxon>Liliopsida</taxon>
        <taxon>Poales</taxon>
        <taxon>Poaceae</taxon>
        <taxon>BOP clade</taxon>
        <taxon>Oryzoideae</taxon>
        <taxon>Oryzeae</taxon>
        <taxon>Oryzinae</taxon>
        <taxon>Oryza</taxon>
        <taxon>Oryza sativa</taxon>
    </lineage>
</organism>
<evidence type="ECO:0000313" key="7">
    <source>
        <dbReference type="EMBL" id="BAT04903.1"/>
    </source>
</evidence>
<reference evidence="7 8" key="3">
    <citation type="journal article" date="2013" name="Rice">
        <title>Improvement of the Oryza sativa Nipponbare reference genome using next generation sequence and optical map data.</title>
        <authorList>
            <person name="Kawahara Y."/>
            <person name="de la Bastide M."/>
            <person name="Hamilton J.P."/>
            <person name="Kanamori H."/>
            <person name="McCombie W.R."/>
            <person name="Ouyang S."/>
            <person name="Schwartz D.C."/>
            <person name="Tanaka T."/>
            <person name="Wu J."/>
            <person name="Zhou S."/>
            <person name="Childs K.L."/>
            <person name="Davidson R.M."/>
            <person name="Lin H."/>
            <person name="Quesada-Ocampo L."/>
            <person name="Vaillancourt B."/>
            <person name="Sakai H."/>
            <person name="Lee S.S."/>
            <person name="Kim J."/>
            <person name="Numa H."/>
            <person name="Itoh T."/>
            <person name="Buell C.R."/>
            <person name="Matsumoto T."/>
        </authorList>
    </citation>
    <scope>NUCLEOTIDE SEQUENCE [LARGE SCALE GENOMIC DNA]</scope>
    <source>
        <strain evidence="8">cv. Nipponbare</strain>
    </source>
</reference>
<dbReference type="PANTHER" id="PTHR31973">
    <property type="entry name" value="POLYPROTEIN, PUTATIVE-RELATED"/>
    <property type="match status" value="1"/>
</dbReference>
<dbReference type="PROSITE" id="PS50966">
    <property type="entry name" value="ZF_SWIM"/>
    <property type="match status" value="1"/>
</dbReference>
<feature type="region of interest" description="Disordered" evidence="5">
    <location>
        <begin position="258"/>
        <end position="281"/>
    </location>
</feature>
<evidence type="ECO:0000256" key="4">
    <source>
        <dbReference type="PROSITE-ProRule" id="PRU00325"/>
    </source>
</evidence>
<reference evidence="8" key="1">
    <citation type="journal article" date="2005" name="Nature">
        <title>The map-based sequence of the rice genome.</title>
        <authorList>
            <consortium name="International rice genome sequencing project (IRGSP)"/>
            <person name="Matsumoto T."/>
            <person name="Wu J."/>
            <person name="Kanamori H."/>
            <person name="Katayose Y."/>
            <person name="Fujisawa M."/>
            <person name="Namiki N."/>
            <person name="Mizuno H."/>
            <person name="Yamamoto K."/>
            <person name="Antonio B.A."/>
            <person name="Baba T."/>
            <person name="Sakata K."/>
            <person name="Nagamura Y."/>
            <person name="Aoki H."/>
            <person name="Arikawa K."/>
            <person name="Arita K."/>
            <person name="Bito T."/>
            <person name="Chiden Y."/>
            <person name="Fujitsuka N."/>
            <person name="Fukunaka R."/>
            <person name="Hamada M."/>
            <person name="Harada C."/>
            <person name="Hayashi A."/>
            <person name="Hijishita S."/>
            <person name="Honda M."/>
            <person name="Hosokawa S."/>
            <person name="Ichikawa Y."/>
            <person name="Idonuma A."/>
            <person name="Iijima M."/>
            <person name="Ikeda M."/>
            <person name="Ikeno M."/>
            <person name="Ito K."/>
            <person name="Ito S."/>
            <person name="Ito T."/>
            <person name="Ito Y."/>
            <person name="Ito Y."/>
            <person name="Iwabuchi A."/>
            <person name="Kamiya K."/>
            <person name="Karasawa W."/>
            <person name="Kurita K."/>
            <person name="Katagiri S."/>
            <person name="Kikuta A."/>
            <person name="Kobayashi H."/>
            <person name="Kobayashi N."/>
            <person name="Machita K."/>
            <person name="Maehara T."/>
            <person name="Masukawa M."/>
            <person name="Mizubayashi T."/>
            <person name="Mukai Y."/>
            <person name="Nagasaki H."/>
            <person name="Nagata Y."/>
            <person name="Naito S."/>
            <person name="Nakashima M."/>
            <person name="Nakama Y."/>
            <person name="Nakamichi Y."/>
            <person name="Nakamura M."/>
            <person name="Meguro A."/>
            <person name="Negishi M."/>
            <person name="Ohta I."/>
            <person name="Ohta T."/>
            <person name="Okamoto M."/>
            <person name="Ono N."/>
            <person name="Saji S."/>
            <person name="Sakaguchi M."/>
            <person name="Sakai K."/>
            <person name="Shibata M."/>
            <person name="Shimokawa T."/>
            <person name="Song J."/>
            <person name="Takazaki Y."/>
            <person name="Terasawa K."/>
            <person name="Tsugane M."/>
            <person name="Tsuji K."/>
            <person name="Ueda S."/>
            <person name="Waki K."/>
            <person name="Yamagata H."/>
            <person name="Yamamoto M."/>
            <person name="Yamamoto S."/>
            <person name="Yamane H."/>
            <person name="Yoshiki S."/>
            <person name="Yoshihara R."/>
            <person name="Yukawa K."/>
            <person name="Zhong H."/>
            <person name="Yano M."/>
            <person name="Yuan Q."/>
            <person name="Ouyang S."/>
            <person name="Liu J."/>
            <person name="Jones K.M."/>
            <person name="Gansberger K."/>
            <person name="Moffat K."/>
            <person name="Hill J."/>
            <person name="Bera J."/>
            <person name="Fadrosh D."/>
            <person name="Jin S."/>
            <person name="Johri S."/>
            <person name="Kim M."/>
            <person name="Overton L."/>
            <person name="Reardon M."/>
            <person name="Tsitrin T."/>
            <person name="Vuong H."/>
            <person name="Weaver B."/>
            <person name="Ciecko A."/>
            <person name="Tallon L."/>
            <person name="Jackson J."/>
            <person name="Pai G."/>
            <person name="Aken S.V."/>
            <person name="Utterback T."/>
            <person name="Reidmuller S."/>
            <person name="Feldblyum T."/>
            <person name="Hsiao J."/>
            <person name="Zismann V."/>
            <person name="Iobst S."/>
            <person name="de Vazeille A.R."/>
            <person name="Buell C.R."/>
            <person name="Ying K."/>
            <person name="Li Y."/>
            <person name="Lu T."/>
            <person name="Huang Y."/>
            <person name="Zhao Q."/>
            <person name="Feng Q."/>
            <person name="Zhang L."/>
            <person name="Zhu J."/>
            <person name="Weng Q."/>
            <person name="Mu J."/>
            <person name="Lu Y."/>
            <person name="Fan D."/>
            <person name="Liu Y."/>
            <person name="Guan J."/>
            <person name="Zhang Y."/>
            <person name="Yu S."/>
            <person name="Liu X."/>
            <person name="Zhang Y."/>
            <person name="Hong G."/>
            <person name="Han B."/>
            <person name="Choisne N."/>
            <person name="Demange N."/>
            <person name="Orjeda G."/>
            <person name="Samain S."/>
            <person name="Cattolico L."/>
            <person name="Pelletier E."/>
            <person name="Couloux A."/>
            <person name="Segurens B."/>
            <person name="Wincker P."/>
            <person name="D'Hont A."/>
            <person name="Scarpelli C."/>
            <person name="Weissenbach J."/>
            <person name="Salanoubat M."/>
            <person name="Quetier F."/>
            <person name="Yu Y."/>
            <person name="Kim H.R."/>
            <person name="Rambo T."/>
            <person name="Currie J."/>
            <person name="Collura K."/>
            <person name="Luo M."/>
            <person name="Yang T."/>
            <person name="Ammiraju J.S.S."/>
            <person name="Engler F."/>
            <person name="Soderlund C."/>
            <person name="Wing R.A."/>
            <person name="Palmer L.E."/>
            <person name="de la Bastide M."/>
            <person name="Spiegel L."/>
            <person name="Nascimento L."/>
            <person name="Zutavern T."/>
            <person name="O'Shaughnessy A."/>
            <person name="Dike S."/>
            <person name="Dedhia N."/>
            <person name="Preston R."/>
            <person name="Balija V."/>
            <person name="McCombie W.R."/>
            <person name="Chow T."/>
            <person name="Chen H."/>
            <person name="Chung M."/>
            <person name="Chen C."/>
            <person name="Shaw J."/>
            <person name="Wu H."/>
            <person name="Hsiao K."/>
            <person name="Chao Y."/>
            <person name="Chu M."/>
            <person name="Cheng C."/>
            <person name="Hour A."/>
            <person name="Lee P."/>
            <person name="Lin S."/>
            <person name="Lin Y."/>
            <person name="Liou J."/>
            <person name="Liu S."/>
            <person name="Hsing Y."/>
            <person name="Raghuvanshi S."/>
            <person name="Mohanty A."/>
            <person name="Bharti A.K."/>
            <person name="Gaur A."/>
            <person name="Gupta V."/>
            <person name="Kumar D."/>
            <person name="Ravi V."/>
            <person name="Vij S."/>
            <person name="Kapur A."/>
            <person name="Khurana P."/>
            <person name="Khurana P."/>
            <person name="Khurana J.P."/>
            <person name="Tyagi A.K."/>
            <person name="Gaikwad K."/>
            <person name="Singh A."/>
            <person name="Dalal V."/>
            <person name="Srivastava S."/>
            <person name="Dixit A."/>
            <person name="Pal A.K."/>
            <person name="Ghazi I.A."/>
            <person name="Yadav M."/>
            <person name="Pandit A."/>
            <person name="Bhargava A."/>
            <person name="Sureshbabu K."/>
            <person name="Batra K."/>
            <person name="Sharma T.R."/>
            <person name="Mohapatra T."/>
            <person name="Singh N.K."/>
            <person name="Messing J."/>
            <person name="Nelson A.B."/>
            <person name="Fuks G."/>
            <person name="Kavchok S."/>
            <person name="Keizer G."/>
            <person name="Linton E."/>
            <person name="Llaca V."/>
            <person name="Song R."/>
            <person name="Tanyolac B."/>
            <person name="Young S."/>
            <person name="Ho-Il K."/>
            <person name="Hahn J.H."/>
            <person name="Sangsakoo G."/>
            <person name="Vanavichit A."/>
            <person name="de Mattos Luiz.A.T."/>
            <person name="Zimmer P.D."/>
            <person name="Malone G."/>
            <person name="Dellagostin O."/>
            <person name="de Oliveira A.C."/>
            <person name="Bevan M."/>
            <person name="Bancroft I."/>
            <person name="Minx P."/>
            <person name="Cordum H."/>
            <person name="Wilson R."/>
            <person name="Cheng Z."/>
            <person name="Jin W."/>
            <person name="Jiang J."/>
            <person name="Leong S.A."/>
            <person name="Iwama H."/>
            <person name="Gojobori T."/>
            <person name="Itoh T."/>
            <person name="Niimura Y."/>
            <person name="Fujii Y."/>
            <person name="Habara T."/>
            <person name="Sakai H."/>
            <person name="Sato Y."/>
            <person name="Wilson G."/>
            <person name="Kumar K."/>
            <person name="McCouch S."/>
            <person name="Juretic N."/>
            <person name="Hoen D."/>
            <person name="Wright S."/>
            <person name="Bruskiewich R."/>
            <person name="Bureau T."/>
            <person name="Miyao A."/>
            <person name="Hirochika H."/>
            <person name="Nishikawa T."/>
            <person name="Kadowaki K."/>
            <person name="Sugiura M."/>
            <person name="Burr B."/>
            <person name="Sasaki T."/>
        </authorList>
    </citation>
    <scope>NUCLEOTIDE SEQUENCE [LARGE SCALE GENOMIC DNA]</scope>
    <source>
        <strain evidence="8">cv. Nipponbare</strain>
    </source>
</reference>
<gene>
    <name evidence="7" type="ordered locus">Os08g0326300</name>
    <name evidence="7" type="ORF">OSNPB_080326300</name>
</gene>
<dbReference type="AlphaFoldDB" id="A0A0P0XEI9"/>
<feature type="compositionally biased region" description="Basic and acidic residues" evidence="5">
    <location>
        <begin position="258"/>
        <end position="269"/>
    </location>
</feature>
<dbReference type="GO" id="GO:0008270">
    <property type="term" value="F:zinc ion binding"/>
    <property type="evidence" value="ECO:0007669"/>
    <property type="project" value="UniProtKB-KW"/>
</dbReference>
<dbReference type="EMBL" id="AP014964">
    <property type="protein sequence ID" value="BAT04903.1"/>
    <property type="molecule type" value="Genomic_DNA"/>
</dbReference>
<evidence type="ECO:0000259" key="6">
    <source>
        <dbReference type="PROSITE" id="PS50966"/>
    </source>
</evidence>
<keyword evidence="3" id="KW-0862">Zinc</keyword>
<dbReference type="InterPro" id="IPR018289">
    <property type="entry name" value="MULE_transposase_dom"/>
</dbReference>
<dbReference type="InterPro" id="IPR006564">
    <property type="entry name" value="Znf_PMZ"/>
</dbReference>
<dbReference type="InterPro" id="IPR004332">
    <property type="entry name" value="Transposase_MuDR"/>
</dbReference>
<keyword evidence="8" id="KW-1185">Reference proteome</keyword>
<dbReference type="Pfam" id="PF10551">
    <property type="entry name" value="MULE"/>
    <property type="match status" value="1"/>
</dbReference>
<feature type="non-terminal residue" evidence="7">
    <location>
        <position position="1"/>
    </location>
</feature>
<dbReference type="SMART" id="SM00575">
    <property type="entry name" value="ZnF_PMZ"/>
    <property type="match status" value="1"/>
</dbReference>
<evidence type="ECO:0000256" key="3">
    <source>
        <dbReference type="ARBA" id="ARBA00022833"/>
    </source>
</evidence>
<dbReference type="OMA" id="DEMSIPQ"/>
<evidence type="ECO:0000313" key="8">
    <source>
        <dbReference type="Proteomes" id="UP000059680"/>
    </source>
</evidence>
<evidence type="ECO:0000256" key="1">
    <source>
        <dbReference type="ARBA" id="ARBA00022723"/>
    </source>
</evidence>
<protein>
    <submittedName>
        <fullName evidence="7">Os08g0326300 protein</fullName>
    </submittedName>
</protein>
<dbReference type="Pfam" id="PF03108">
    <property type="entry name" value="DBD_Tnp_Mut"/>
    <property type="match status" value="1"/>
</dbReference>
<dbReference type="PANTHER" id="PTHR31973:SF195">
    <property type="entry name" value="MUDR FAMILY TRANSPOSASE"/>
    <property type="match status" value="1"/>
</dbReference>
<dbReference type="PaxDb" id="39947-A0A0P0XEI9"/>
<sequence length="946" mass="107318">RSRVRGGEVAMVAPKEGTLQALAYFIVPSELPSGIDPDAAFIVCVRFGQYTAKLDDGSSVHVPSKYAEWVVDYRQCTLESLEKDFAARVKWGRCQQVVVYGYDKRTGKETKFLDNMDLAHALFDWKRERRLILFVDVEDKSGQLVTSSSISEVNELVMGEVVTAKQGDALDSSNQHLIDWDSFKISPILEEQIGSSVPMMKEDEMSIPQEQVPQHVIDWDGLEIAPIPEEQIGSSLPVMEEDEMYDFLGLRTEDERADQARLEAEKQRDSAPGPAPRLAQRDLNLDEAEIDARFEAEIFYDRDDPPMIVGSSYGSMVEFRSAVRQHAIKGQFELGTEKSDPERFRGYCKAEGCPWAIVARLMPDGKSVKVTLNRFAHACTSIEGVKTKMVSYKWVAEKAIPFLKKDPNMGAKKLKEELETKYNVTVGYSKVWQGRQKAVEQIFGSWEESYLFNFKAEVELKMPGSVVEIDVQEDDDGIYFCRFFCAFKPCIDGFMNGCRPYLSIDSTAFNGKWNGHLPFVTSIDGHNWMFPVAFGFFQSETTDNWTWFMQQLHKAIGKPSHLAISSEACKGLENAVKSVFPWAEHRECFCHLMQNFVEKFPGPMYGNMYPAARSYMQDRFEHYMNIIHETNSDVKPYLETYHKLLWMRSKFSEEIKCDFISNNLADLWNKWIKDMKDLPVAELADAIRSKIMDLLARRKKIGEKLDGEMLPIIVRQLNAMTRSLGHLRVVQGDRDQAEVAEITPEHEIIRHRVNLAKHTCTCREWQVSGKPCPHALALIISTRNPRMADYLDPCYSVQKYKLAYAGVIHPLSDKSQWPKVNLGFNLLPPLTKKDVEKQRKNMIVGCLDKEQGKLRTKGKWQVQCKSCLGMGHRATSPKCPLNSQKIMKNSDKQGRPLGSTSCAAGASTPKRQKVSRNDSSNASPGPVSERQLALTKAAGEDNFYCA</sequence>
<name>A0A0P0XEI9_ORYSJ</name>
<dbReference type="InterPro" id="IPR007527">
    <property type="entry name" value="Znf_SWIM"/>
</dbReference>
<keyword evidence="1" id="KW-0479">Metal-binding</keyword>